<feature type="compositionally biased region" description="Low complexity" evidence="14">
    <location>
        <begin position="80"/>
        <end position="89"/>
    </location>
</feature>
<dbReference type="PROSITE" id="PS51722">
    <property type="entry name" value="G_TR_2"/>
    <property type="match status" value="1"/>
</dbReference>
<dbReference type="Pfam" id="PF00009">
    <property type="entry name" value="GTP_EFTU"/>
    <property type="match status" value="1"/>
</dbReference>
<dbReference type="SUPFAM" id="SSF50465">
    <property type="entry name" value="EF-Tu/eEF-1alpha/eIF2-gamma C-terminal domain"/>
    <property type="match status" value="1"/>
</dbReference>
<keyword evidence="6" id="KW-0677">Repeat</keyword>
<evidence type="ECO:0000256" key="11">
    <source>
        <dbReference type="ARBA" id="ARBA00030210"/>
    </source>
</evidence>
<dbReference type="CDD" id="cd03704">
    <property type="entry name" value="eRF3_C_III"/>
    <property type="match status" value="1"/>
</dbReference>
<dbReference type="FunFam" id="3.40.50.300:FF:000503">
    <property type="entry name" value="Peptide chain release factor subunit 3"/>
    <property type="match status" value="1"/>
</dbReference>
<feature type="compositionally biased region" description="Low complexity" evidence="14">
    <location>
        <begin position="294"/>
        <end position="303"/>
    </location>
</feature>
<dbReference type="SUPFAM" id="SSF52540">
    <property type="entry name" value="P-loop containing nucleoside triphosphate hydrolases"/>
    <property type="match status" value="1"/>
</dbReference>
<reference evidence="16 17" key="1">
    <citation type="submission" date="2017-11" db="EMBL/GenBank/DDBJ databases">
        <title>De novo assembly and phasing of dikaryotic genomes from two isolates of Puccinia coronata f. sp. avenae, the causal agent of oat crown rust.</title>
        <authorList>
            <person name="Miller M.E."/>
            <person name="Zhang Y."/>
            <person name="Omidvar V."/>
            <person name="Sperschneider J."/>
            <person name="Schwessinger B."/>
            <person name="Raley C."/>
            <person name="Palmer J.M."/>
            <person name="Garnica D."/>
            <person name="Upadhyaya N."/>
            <person name="Rathjen J."/>
            <person name="Taylor J.M."/>
            <person name="Park R.F."/>
            <person name="Dodds P.N."/>
            <person name="Hirsch C.D."/>
            <person name="Kianian S.F."/>
            <person name="Figueroa M."/>
        </authorList>
    </citation>
    <scope>NUCLEOTIDE SEQUENCE [LARGE SCALE GENOMIC DNA]</scope>
    <source>
        <strain evidence="16">12NC29</strain>
    </source>
</reference>
<dbReference type="GO" id="GO:0018444">
    <property type="term" value="C:translation release factor complex"/>
    <property type="evidence" value="ECO:0007669"/>
    <property type="project" value="UniProtKB-ARBA"/>
</dbReference>
<dbReference type="FunFam" id="2.40.30.10:FF:000017">
    <property type="entry name" value="Eukaryotic peptide chain release factor GTP-binding subunit"/>
    <property type="match status" value="1"/>
</dbReference>
<dbReference type="GO" id="GO:0000288">
    <property type="term" value="P:nuclear-transcribed mRNA catabolic process, deadenylation-dependent decay"/>
    <property type="evidence" value="ECO:0007669"/>
    <property type="project" value="InterPro"/>
</dbReference>
<feature type="compositionally biased region" description="Low complexity" evidence="14">
    <location>
        <begin position="225"/>
        <end position="234"/>
    </location>
</feature>
<dbReference type="InterPro" id="IPR004161">
    <property type="entry name" value="EFTu-like_2"/>
</dbReference>
<comment type="similarity">
    <text evidence="2">Belongs to the TRAFAC class translation factor GTPase superfamily. Classic translation factor GTPase family. EF-Tu/EF-1A subfamily.</text>
</comment>
<dbReference type="GO" id="GO:0003924">
    <property type="term" value="F:GTPase activity"/>
    <property type="evidence" value="ECO:0007669"/>
    <property type="project" value="InterPro"/>
</dbReference>
<keyword evidence="4" id="KW-0963">Cytoplasm</keyword>
<evidence type="ECO:0000313" key="16">
    <source>
        <dbReference type="EMBL" id="PLW09139.1"/>
    </source>
</evidence>
<feature type="compositionally biased region" description="Polar residues" evidence="14">
    <location>
        <begin position="271"/>
        <end position="285"/>
    </location>
</feature>
<dbReference type="Pfam" id="PF03144">
    <property type="entry name" value="GTP_EFTU_D2"/>
    <property type="match status" value="1"/>
</dbReference>
<dbReference type="GO" id="GO:0005525">
    <property type="term" value="F:GTP binding"/>
    <property type="evidence" value="ECO:0007669"/>
    <property type="project" value="UniProtKB-KW"/>
</dbReference>
<feature type="compositionally biased region" description="Polar residues" evidence="14">
    <location>
        <begin position="23"/>
        <end position="39"/>
    </location>
</feature>
<evidence type="ECO:0000256" key="1">
    <source>
        <dbReference type="ARBA" id="ARBA00004496"/>
    </source>
</evidence>
<feature type="compositionally biased region" description="Low complexity" evidence="14">
    <location>
        <begin position="122"/>
        <end position="160"/>
    </location>
</feature>
<dbReference type="Gene3D" id="2.40.30.10">
    <property type="entry name" value="Translation factors"/>
    <property type="match status" value="2"/>
</dbReference>
<keyword evidence="9" id="KW-0342">GTP-binding</keyword>
<evidence type="ECO:0000256" key="10">
    <source>
        <dbReference type="ARBA" id="ARBA00029585"/>
    </source>
</evidence>
<evidence type="ECO:0000256" key="5">
    <source>
        <dbReference type="ARBA" id="ARBA00022553"/>
    </source>
</evidence>
<dbReference type="InterPro" id="IPR003285">
    <property type="entry name" value="Sup35"/>
</dbReference>
<evidence type="ECO:0000256" key="6">
    <source>
        <dbReference type="ARBA" id="ARBA00022737"/>
    </source>
</evidence>
<evidence type="ECO:0000256" key="8">
    <source>
        <dbReference type="ARBA" id="ARBA00022917"/>
    </source>
</evidence>
<organism evidence="16 17">
    <name type="scientific">Puccinia coronata f. sp. avenae</name>
    <dbReference type="NCBI Taxonomy" id="200324"/>
    <lineage>
        <taxon>Eukaryota</taxon>
        <taxon>Fungi</taxon>
        <taxon>Dikarya</taxon>
        <taxon>Basidiomycota</taxon>
        <taxon>Pucciniomycotina</taxon>
        <taxon>Pucciniomycetes</taxon>
        <taxon>Pucciniales</taxon>
        <taxon>Pucciniaceae</taxon>
        <taxon>Puccinia</taxon>
    </lineage>
</organism>
<dbReference type="PRINTS" id="PR00315">
    <property type="entry name" value="ELONGATNFCT"/>
</dbReference>
<comment type="subcellular location">
    <subcellularLocation>
        <location evidence="1">Cytoplasm</location>
    </subcellularLocation>
</comment>
<proteinExistence type="inferred from homology"/>
<evidence type="ECO:0000256" key="3">
    <source>
        <dbReference type="ARBA" id="ARBA00015765"/>
    </source>
</evidence>
<feature type="compositionally biased region" description="Pro residues" evidence="14">
    <location>
        <begin position="90"/>
        <end position="102"/>
    </location>
</feature>
<sequence length="822" mass="90006">MRAPVTRLQEWTLSAAKPEPRSHSLQSLARSPTTSTFNPIENKREEDIHMNPNANSFQGFRPGANSFVPGGGAPPPPGSSNPQQQQQQQPPAPDGSQPPYPGYYPGQGYGSSHPNYPQHGAPQNYGYHQQYQQHHHLQQQQQHQHQYQYPGGYGAPQQYYNHHPQQAPQSQYNRHHPHPKQQQQQQQQQQAPDNWEEEAPPRPATQPPQASSGATATVNSNGSKTLSLSSTTRLKQMSANSDKPAVVSLNIGGKKKDTPPAPAPAAKTDSKLSSTARSQTPTQANKKVITIGGSSSSTTTKSPAPTPPSESITPEPPSADPAPASTPAVEATLAAATKTLTIGETRRPVLDADAIKNEVEAAVDSETLRDLYESKKDDVKEEGKPHANIVFIGHVDAGKSTMGGNILYLTGMVDKRTMEKLEKEAKDAGKESWYLSWALDSTIQERAQGKTVEIGRAYFETDARRYTILDAPGHKTYVPAMISGASQADIAILVISARKGEFETGFERGGQTREHAMLVKTTGVSKLVVVINKMDDITVEWDQTRYDEIVNKLTPFLKLSGFNPAKDITFIPVSGYTGANIKDRLSKEKCSWYDGPSLLELLDNMKLTDRKYNAPLMMPISEKYKDMGAVVVGKLESGKVSKGEAVLMMPNKTPAEVSAIYNEMEDEIPRALCGDNVRIRLKGIEDEDIMCGFVLTDAHKPIHTVTRFEAQLAILDSKNIICAGYGAVMHVHTLAEECTLSALLHYYDKKTGKKSRRPPQFAKKGMKVVALLETAALISVETFKDHPQLGRFTLRDEGKTIAIGKITKLLESANPDDASTKT</sequence>
<gene>
    <name evidence="16" type="ORF">PCANC_23963</name>
</gene>
<dbReference type="AlphaFoldDB" id="A0A2N5S7D9"/>
<dbReference type="PRINTS" id="PR01343">
    <property type="entry name" value="YEASTERF"/>
</dbReference>
<evidence type="ECO:0000256" key="4">
    <source>
        <dbReference type="ARBA" id="ARBA00022490"/>
    </source>
</evidence>
<accession>A0A2N5S7D9</accession>
<dbReference type="Proteomes" id="UP000235388">
    <property type="component" value="Unassembled WGS sequence"/>
</dbReference>
<feature type="compositionally biased region" description="Pro residues" evidence="14">
    <location>
        <begin position="304"/>
        <end position="320"/>
    </location>
</feature>
<keyword evidence="5" id="KW-0597">Phosphoprotein</keyword>
<evidence type="ECO:0000256" key="14">
    <source>
        <dbReference type="SAM" id="MobiDB-lite"/>
    </source>
</evidence>
<dbReference type="OrthoDB" id="342024at2759"/>
<dbReference type="FunFam" id="2.40.30.10:FF:000061">
    <property type="entry name" value="Translation release factor eRF3, putative"/>
    <property type="match status" value="1"/>
</dbReference>
<protein>
    <recommendedName>
        <fullName evidence="3">Eukaryotic peptide chain release factor GTP-binding subunit</fullName>
    </recommendedName>
    <alternativeName>
        <fullName evidence="13">ERF-3</fullName>
    </alternativeName>
    <alternativeName>
        <fullName evidence="12">ERF2</fullName>
    </alternativeName>
    <alternativeName>
        <fullName evidence="10">Polypeptide release factor 3</fullName>
    </alternativeName>
    <alternativeName>
        <fullName evidence="11">Translation release factor 3</fullName>
    </alternativeName>
</protein>
<dbReference type="Gene3D" id="3.40.50.300">
    <property type="entry name" value="P-loop containing nucleotide triphosphate hydrolases"/>
    <property type="match status" value="1"/>
</dbReference>
<dbReference type="Pfam" id="PF22594">
    <property type="entry name" value="GTP-eEF1A_C"/>
    <property type="match status" value="1"/>
</dbReference>
<dbReference type="InterPro" id="IPR027417">
    <property type="entry name" value="P-loop_NTPase"/>
</dbReference>
<dbReference type="CDD" id="cd01883">
    <property type="entry name" value="EF1_alpha"/>
    <property type="match status" value="1"/>
</dbReference>
<dbReference type="PANTHER" id="PTHR23115">
    <property type="entry name" value="TRANSLATION FACTOR"/>
    <property type="match status" value="1"/>
</dbReference>
<name>A0A2N5S7D9_9BASI</name>
<dbReference type="InterPro" id="IPR000795">
    <property type="entry name" value="T_Tr_GTP-bd_dom"/>
</dbReference>
<feature type="compositionally biased region" description="Polar residues" evidence="14">
    <location>
        <begin position="211"/>
        <end position="224"/>
    </location>
</feature>
<dbReference type="EMBL" id="PGCJ01001121">
    <property type="protein sequence ID" value="PLW09139.1"/>
    <property type="molecule type" value="Genomic_DNA"/>
</dbReference>
<feature type="region of interest" description="Disordered" evidence="14">
    <location>
        <begin position="1"/>
        <end position="328"/>
    </location>
</feature>
<evidence type="ECO:0000313" key="17">
    <source>
        <dbReference type="Proteomes" id="UP000235388"/>
    </source>
</evidence>
<evidence type="ECO:0000256" key="9">
    <source>
        <dbReference type="ARBA" id="ARBA00023134"/>
    </source>
</evidence>
<evidence type="ECO:0000256" key="2">
    <source>
        <dbReference type="ARBA" id="ARBA00007249"/>
    </source>
</evidence>
<dbReference type="CDD" id="cd04089">
    <property type="entry name" value="eRF3_II"/>
    <property type="match status" value="1"/>
</dbReference>
<dbReference type="STRING" id="200324.A0A2N5S7D9"/>
<evidence type="ECO:0000259" key="15">
    <source>
        <dbReference type="PROSITE" id="PS51722"/>
    </source>
</evidence>
<feature type="compositionally biased region" description="Low complexity" evidence="14">
    <location>
        <begin position="103"/>
        <end position="112"/>
    </location>
</feature>
<feature type="domain" description="Tr-type G" evidence="15">
    <location>
        <begin position="384"/>
        <end position="610"/>
    </location>
</feature>
<feature type="compositionally biased region" description="Polar residues" evidence="14">
    <location>
        <begin position="163"/>
        <end position="172"/>
    </location>
</feature>
<dbReference type="SUPFAM" id="SSF50447">
    <property type="entry name" value="Translation proteins"/>
    <property type="match status" value="1"/>
</dbReference>
<evidence type="ECO:0000256" key="12">
    <source>
        <dbReference type="ARBA" id="ARBA00030845"/>
    </source>
</evidence>
<keyword evidence="8" id="KW-0648">Protein biosynthesis</keyword>
<dbReference type="InterPro" id="IPR009001">
    <property type="entry name" value="Transl_elong_EF1A/Init_IF2_C"/>
</dbReference>
<evidence type="ECO:0000256" key="13">
    <source>
        <dbReference type="ARBA" id="ARBA00031881"/>
    </source>
</evidence>
<keyword evidence="17" id="KW-1185">Reference proteome</keyword>
<dbReference type="InterPro" id="IPR050100">
    <property type="entry name" value="TRAFAC_GTPase_members"/>
</dbReference>
<comment type="caution">
    <text evidence="16">The sequence shown here is derived from an EMBL/GenBank/DDBJ whole genome shotgun (WGS) entry which is preliminary data.</text>
</comment>
<keyword evidence="7" id="KW-0547">Nucleotide-binding</keyword>
<feature type="compositionally biased region" description="Low complexity" evidence="14">
    <location>
        <begin position="181"/>
        <end position="190"/>
    </location>
</feature>
<dbReference type="InterPro" id="IPR009000">
    <property type="entry name" value="Transl_B-barrel_sf"/>
</dbReference>
<dbReference type="InterPro" id="IPR054696">
    <property type="entry name" value="GTP-eEF1A_C"/>
</dbReference>
<evidence type="ECO:0000256" key="7">
    <source>
        <dbReference type="ARBA" id="ARBA00022741"/>
    </source>
</evidence>
<dbReference type="GO" id="GO:0003747">
    <property type="term" value="F:translation release factor activity"/>
    <property type="evidence" value="ECO:0007669"/>
    <property type="project" value="InterPro"/>
</dbReference>